<evidence type="ECO:0000313" key="4">
    <source>
        <dbReference type="EMBL" id="SMH43989.1"/>
    </source>
</evidence>
<dbReference type="AlphaFoldDB" id="A0A1X7P2I2"/>
<comment type="similarity">
    <text evidence="1">Belongs to the AB hydrolase superfamily. AB hydrolase 2 family.</text>
</comment>
<dbReference type="InterPro" id="IPR003140">
    <property type="entry name" value="PLipase/COase/thioEstase"/>
</dbReference>
<dbReference type="Proteomes" id="UP000193711">
    <property type="component" value="Unassembled WGS sequence"/>
</dbReference>
<keyword evidence="5" id="KW-1185">Reference proteome</keyword>
<dbReference type="InterPro" id="IPR050565">
    <property type="entry name" value="LYPA1-2/EST-like"/>
</dbReference>
<evidence type="ECO:0000313" key="5">
    <source>
        <dbReference type="Proteomes" id="UP000193711"/>
    </source>
</evidence>
<dbReference type="InterPro" id="IPR029058">
    <property type="entry name" value="AB_hydrolase_fold"/>
</dbReference>
<dbReference type="SUPFAM" id="SSF53474">
    <property type="entry name" value="alpha/beta-Hydrolases"/>
    <property type="match status" value="1"/>
</dbReference>
<accession>A0A1X7P2I2</accession>
<reference evidence="5" key="1">
    <citation type="submission" date="2017-04" db="EMBL/GenBank/DDBJ databases">
        <authorList>
            <person name="Varghese N."/>
            <person name="Submissions S."/>
        </authorList>
    </citation>
    <scope>NUCLEOTIDE SEQUENCE [LARGE SCALE GENOMIC DNA]</scope>
    <source>
        <strain evidence="5">VKM Ac-2121</strain>
    </source>
</reference>
<evidence type="ECO:0000256" key="1">
    <source>
        <dbReference type="ARBA" id="ARBA00006499"/>
    </source>
</evidence>
<proteinExistence type="inferred from homology"/>
<dbReference type="PANTHER" id="PTHR10655:SF17">
    <property type="entry name" value="LYSOPHOSPHOLIPASE-LIKE PROTEIN 1"/>
    <property type="match status" value="1"/>
</dbReference>
<dbReference type="STRING" id="1891671.SAMN06295885_2279"/>
<protein>
    <submittedName>
        <fullName evidence="4">Phospholipase/carboxylesterase</fullName>
    </submittedName>
</protein>
<dbReference type="OrthoDB" id="9780848at2"/>
<dbReference type="PANTHER" id="PTHR10655">
    <property type="entry name" value="LYSOPHOSPHOLIPASE-RELATED"/>
    <property type="match status" value="1"/>
</dbReference>
<keyword evidence="2" id="KW-0378">Hydrolase</keyword>
<sequence>MTLTILHAERTPDTISGPAVVVLLHGYGSNERDLPGLASALGVTLPWVSLRAPIELGNGGAARFTITTPGDPDAAPVVEATDAIWAWMDSHVDPDTRIVPIGFSQGGLMASQLLRTRPSRVLAPVILGGFVLGAAQPGDDQLVLDRPAVFWGRGADDRVITGPAVDRTRAFLPEHSTLVERVYPGLAHGIDAREIADVRDFLSAEVGSTAVSAG</sequence>
<dbReference type="RefSeq" id="WP_085476712.1">
    <property type="nucleotide sequence ID" value="NZ_FXBM01000002.1"/>
</dbReference>
<evidence type="ECO:0000259" key="3">
    <source>
        <dbReference type="Pfam" id="PF02230"/>
    </source>
</evidence>
<evidence type="ECO:0000256" key="2">
    <source>
        <dbReference type="ARBA" id="ARBA00022801"/>
    </source>
</evidence>
<dbReference type="GO" id="GO:0016787">
    <property type="term" value="F:hydrolase activity"/>
    <property type="evidence" value="ECO:0007669"/>
    <property type="project" value="UniProtKB-KW"/>
</dbReference>
<organism evidence="4 5">
    <name type="scientific">Rathayibacter oskolensis</name>
    <dbReference type="NCBI Taxonomy" id="1891671"/>
    <lineage>
        <taxon>Bacteria</taxon>
        <taxon>Bacillati</taxon>
        <taxon>Actinomycetota</taxon>
        <taxon>Actinomycetes</taxon>
        <taxon>Micrococcales</taxon>
        <taxon>Microbacteriaceae</taxon>
        <taxon>Rathayibacter</taxon>
    </lineage>
</organism>
<dbReference type="Pfam" id="PF02230">
    <property type="entry name" value="Abhydrolase_2"/>
    <property type="match status" value="1"/>
</dbReference>
<dbReference type="EMBL" id="FXBM01000002">
    <property type="protein sequence ID" value="SMH43989.1"/>
    <property type="molecule type" value="Genomic_DNA"/>
</dbReference>
<dbReference type="Gene3D" id="3.40.50.1820">
    <property type="entry name" value="alpha/beta hydrolase"/>
    <property type="match status" value="1"/>
</dbReference>
<name>A0A1X7P2I2_9MICO</name>
<gene>
    <name evidence="4" type="ORF">SAMN06295885_2279</name>
</gene>
<feature type="domain" description="Phospholipase/carboxylesterase/thioesterase" evidence="3">
    <location>
        <begin position="19"/>
        <end position="204"/>
    </location>
</feature>